<keyword evidence="5 9" id="KW-1133">Transmembrane helix</keyword>
<evidence type="ECO:0000256" key="10">
    <source>
        <dbReference type="SAM" id="SignalP"/>
    </source>
</evidence>
<keyword evidence="4 9" id="KW-0812">Transmembrane</keyword>
<dbReference type="InterPro" id="IPR001320">
    <property type="entry name" value="Iontro_rcpt_C"/>
</dbReference>
<dbReference type="PANTHER" id="PTHR42643">
    <property type="entry name" value="IONOTROPIC RECEPTOR 20A-RELATED"/>
    <property type="match status" value="1"/>
</dbReference>
<comment type="similarity">
    <text evidence="2">Belongs to the glutamate-gated ion channel (TC 1.A.10.1) family.</text>
</comment>
<evidence type="ECO:0000256" key="2">
    <source>
        <dbReference type="ARBA" id="ARBA00008685"/>
    </source>
</evidence>
<dbReference type="InterPro" id="IPR052192">
    <property type="entry name" value="Insect_Ionotropic_Sensory_Rcpt"/>
</dbReference>
<keyword evidence="3" id="KW-1003">Cell membrane</keyword>
<keyword evidence="7 13" id="KW-0675">Receptor</keyword>
<evidence type="ECO:0000256" key="5">
    <source>
        <dbReference type="ARBA" id="ARBA00022989"/>
    </source>
</evidence>
<protein>
    <submittedName>
        <fullName evidence="13">Ionotropic receptor 21a-like 8</fullName>
    </submittedName>
</protein>
<feature type="domain" description="Solute-binding protein family 3/N-terminal" evidence="12">
    <location>
        <begin position="244"/>
        <end position="330"/>
    </location>
</feature>
<keyword evidence="10" id="KW-0732">Signal</keyword>
<evidence type="ECO:0000256" key="6">
    <source>
        <dbReference type="ARBA" id="ARBA00023136"/>
    </source>
</evidence>
<dbReference type="GO" id="GO:0050906">
    <property type="term" value="P:detection of stimulus involved in sensory perception"/>
    <property type="evidence" value="ECO:0007669"/>
    <property type="project" value="UniProtKB-ARBA"/>
</dbReference>
<proteinExistence type="inferred from homology"/>
<dbReference type="Gene3D" id="1.10.287.70">
    <property type="match status" value="1"/>
</dbReference>
<reference evidence="13" key="1">
    <citation type="journal article" date="2021" name="Sci. Adv.">
        <title>The American lobster genome reveals insights on longevity, neural, and immune adaptations.</title>
        <authorList>
            <person name="Polinski J.M."/>
            <person name="Zimin A.V."/>
            <person name="Clark K.F."/>
            <person name="Kohn A.B."/>
            <person name="Sadowski N."/>
            <person name="Timp W."/>
            <person name="Ptitsyn A."/>
            <person name="Khanna P."/>
            <person name="Romanova D.Y."/>
            <person name="Williams P."/>
            <person name="Greenwood S.J."/>
            <person name="Moroz L.L."/>
            <person name="Walt D.R."/>
            <person name="Bodnar A.G."/>
        </authorList>
    </citation>
    <scope>NUCLEOTIDE SEQUENCE</scope>
    <source>
        <strain evidence="13">GMGI-L3</strain>
    </source>
</reference>
<evidence type="ECO:0000256" key="4">
    <source>
        <dbReference type="ARBA" id="ARBA00022692"/>
    </source>
</evidence>
<name>A0A8J5NC66_HOMAM</name>
<gene>
    <name evidence="13" type="primary">Ir21a-L8</name>
    <name evidence="13" type="ORF">Hamer_G003812</name>
</gene>
<feature type="non-terminal residue" evidence="13">
    <location>
        <position position="1"/>
    </location>
</feature>
<dbReference type="Gene3D" id="3.40.190.10">
    <property type="entry name" value="Periplasmic binding protein-like II"/>
    <property type="match status" value="1"/>
</dbReference>
<dbReference type="InterPro" id="IPR001638">
    <property type="entry name" value="Solute-binding_3/MltF_N"/>
</dbReference>
<dbReference type="SUPFAM" id="SSF53850">
    <property type="entry name" value="Periplasmic binding protein-like II"/>
    <property type="match status" value="1"/>
</dbReference>
<evidence type="ECO:0000259" key="12">
    <source>
        <dbReference type="Pfam" id="PF00497"/>
    </source>
</evidence>
<accession>A0A8J5NC66</accession>
<evidence type="ECO:0000259" key="11">
    <source>
        <dbReference type="Pfam" id="PF00060"/>
    </source>
</evidence>
<feature type="transmembrane region" description="Helical" evidence="9">
    <location>
        <begin position="409"/>
        <end position="428"/>
    </location>
</feature>
<dbReference type="PANTHER" id="PTHR42643:SF24">
    <property type="entry name" value="IONOTROPIC RECEPTOR 60A"/>
    <property type="match status" value="1"/>
</dbReference>
<dbReference type="EMBL" id="JAHLQT010000697">
    <property type="protein sequence ID" value="KAG7178056.1"/>
    <property type="molecule type" value="Genomic_DNA"/>
</dbReference>
<dbReference type="GO" id="GO:0015276">
    <property type="term" value="F:ligand-gated monoatomic ion channel activity"/>
    <property type="evidence" value="ECO:0007669"/>
    <property type="project" value="InterPro"/>
</dbReference>
<dbReference type="Pfam" id="PF00497">
    <property type="entry name" value="SBP_bac_3"/>
    <property type="match status" value="1"/>
</dbReference>
<dbReference type="Pfam" id="PF00060">
    <property type="entry name" value="Lig_chan"/>
    <property type="match status" value="1"/>
</dbReference>
<keyword evidence="14" id="KW-1185">Reference proteome</keyword>
<feature type="chain" id="PRO_5035310745" evidence="10">
    <location>
        <begin position="19"/>
        <end position="564"/>
    </location>
</feature>
<organism evidence="13 14">
    <name type="scientific">Homarus americanus</name>
    <name type="common">American lobster</name>
    <dbReference type="NCBI Taxonomy" id="6706"/>
    <lineage>
        <taxon>Eukaryota</taxon>
        <taxon>Metazoa</taxon>
        <taxon>Ecdysozoa</taxon>
        <taxon>Arthropoda</taxon>
        <taxon>Crustacea</taxon>
        <taxon>Multicrustacea</taxon>
        <taxon>Malacostraca</taxon>
        <taxon>Eumalacostraca</taxon>
        <taxon>Eucarida</taxon>
        <taxon>Decapoda</taxon>
        <taxon>Pleocyemata</taxon>
        <taxon>Astacidea</taxon>
        <taxon>Nephropoidea</taxon>
        <taxon>Nephropidae</taxon>
        <taxon>Homarus</taxon>
    </lineage>
</organism>
<feature type="transmembrane region" description="Helical" evidence="9">
    <location>
        <begin position="351"/>
        <end position="372"/>
    </location>
</feature>
<evidence type="ECO:0000256" key="7">
    <source>
        <dbReference type="ARBA" id="ARBA00023170"/>
    </source>
</evidence>
<evidence type="ECO:0000256" key="3">
    <source>
        <dbReference type="ARBA" id="ARBA00022475"/>
    </source>
</evidence>
<evidence type="ECO:0000313" key="14">
    <source>
        <dbReference type="Proteomes" id="UP000747542"/>
    </source>
</evidence>
<feature type="domain" description="Ionotropic glutamate receptor C-terminal" evidence="11">
    <location>
        <begin position="350"/>
        <end position="453"/>
    </location>
</feature>
<dbReference type="Proteomes" id="UP000747542">
    <property type="component" value="Unassembled WGS sequence"/>
</dbReference>
<evidence type="ECO:0000313" key="13">
    <source>
        <dbReference type="EMBL" id="KAG7178056.1"/>
    </source>
</evidence>
<comment type="subcellular location">
    <subcellularLocation>
        <location evidence="1">Cell membrane</location>
        <topology evidence="1">Multi-pass membrane protein</topology>
    </subcellularLocation>
</comment>
<evidence type="ECO:0000256" key="9">
    <source>
        <dbReference type="SAM" id="Phobius"/>
    </source>
</evidence>
<evidence type="ECO:0000256" key="1">
    <source>
        <dbReference type="ARBA" id="ARBA00004651"/>
    </source>
</evidence>
<dbReference type="GO" id="GO:0005886">
    <property type="term" value="C:plasma membrane"/>
    <property type="evidence" value="ECO:0007669"/>
    <property type="project" value="UniProtKB-SubCell"/>
</dbReference>
<evidence type="ECO:0000256" key="8">
    <source>
        <dbReference type="ARBA" id="ARBA00023180"/>
    </source>
</evidence>
<sequence length="564" mass="63594">MRVRIVWVVVVCVCQASSSPLLGPAVLFKKNNSEESGRELVEATSSGVNAVLRGSSHRHCCVAFLTDGHKIPAAPYKVVAPAGVGVFEVVVDAHITNATHTQFSQVVAHMRQVRVLSRCMTVVVVSNRAAFLTAFAEWSLKSRLLVWATRLLAVTQLALPELQHLVTSHWTFTMMNTMFLNLEQVTPTRLGMFVYLPYSPRKAQVARVARWTQATGLTLISHQQLFPEKFSNFFGEQVNVTALPFSPYWIQDEGSGLTQYYGTDYLMLRAIAASLNFTIHVLPAANWDEVTKKVEERESFMATVIYAMLPGRLEQYDFSYPYEYASPTFCMLKPVLKPQFLSLYYPLADEVWASILAVLVLVPATIIMMNIMSIREVQDDRMDTQLVVQEVVRTLLGQDMSRRLTRRSWARVIIGSWLVFAFIIGVAYRGNLTASLTIPKYPARPETLEQLVSVVKKVTMPPYGAQFRDFYSRSDSTVFKALAQRMDLVPSVLDGLQQVSDKQAHIQVRRYLELVIAERFTQAGGTSRLYLGRENVFSGMSAWPLPHDAPYKPQLDFSIRAIIE</sequence>
<feature type="signal peptide" evidence="10">
    <location>
        <begin position="1"/>
        <end position="18"/>
    </location>
</feature>
<keyword evidence="8" id="KW-0325">Glycoprotein</keyword>
<keyword evidence="6 9" id="KW-0472">Membrane</keyword>
<comment type="caution">
    <text evidence="13">The sequence shown here is derived from an EMBL/GenBank/DDBJ whole genome shotgun (WGS) entry which is preliminary data.</text>
</comment>
<dbReference type="AlphaFoldDB" id="A0A8J5NC66"/>